<keyword evidence="2" id="KW-0472">Membrane</keyword>
<proteinExistence type="predicted"/>
<feature type="compositionally biased region" description="Basic and acidic residues" evidence="1">
    <location>
        <begin position="203"/>
        <end position="214"/>
    </location>
</feature>
<feature type="transmembrane region" description="Helical" evidence="2">
    <location>
        <begin position="172"/>
        <end position="191"/>
    </location>
</feature>
<name>A0A3A9Z091_9ACTN</name>
<reference evidence="3 4" key="1">
    <citation type="journal article" date="2014" name="Int. J. Syst. Evol. Microbiol.">
        <title>Streptomyces hoynatensis sp. nov., isolated from deep marine sediment.</title>
        <authorList>
            <person name="Veyisoglu A."/>
            <person name="Sahin N."/>
        </authorList>
    </citation>
    <scope>NUCLEOTIDE SEQUENCE [LARGE SCALE GENOMIC DNA]</scope>
    <source>
        <strain evidence="3 4">KCTC 29097</strain>
    </source>
</reference>
<evidence type="ECO:0000313" key="3">
    <source>
        <dbReference type="EMBL" id="RKN40787.1"/>
    </source>
</evidence>
<feature type="region of interest" description="Disordered" evidence="1">
    <location>
        <begin position="1"/>
        <end position="75"/>
    </location>
</feature>
<dbReference type="Proteomes" id="UP000272474">
    <property type="component" value="Unassembled WGS sequence"/>
</dbReference>
<dbReference type="RefSeq" id="WP_120680582.1">
    <property type="nucleotide sequence ID" value="NZ_RBAL01000009.1"/>
</dbReference>
<comment type="caution">
    <text evidence="3">The sequence shown here is derived from an EMBL/GenBank/DDBJ whole genome shotgun (WGS) entry which is preliminary data.</text>
</comment>
<keyword evidence="2" id="KW-0812">Transmembrane</keyword>
<accession>A0A3A9Z091</accession>
<evidence type="ECO:0000256" key="2">
    <source>
        <dbReference type="SAM" id="Phobius"/>
    </source>
</evidence>
<gene>
    <name evidence="3" type="ORF">D7294_17005</name>
</gene>
<sequence length="405" mass="45084">MTWAEDRRADRAADAEQRRLDEDARYQRAQDALNRKEERRRLKQDAKEERKRKKEAARRSRKGQKRNARRTRWAKVGRRLNNNPVTVFVGYVMVAAVVPAVFSQVAALNHAGVWMLLALLLASMLEGGAWALTFMGKEAEDAGRPTGRFRVAAWGTAFVAAGIQVWHWAAIAPLWVAATFGLSSLFALYLWDLKTHGSNGLTKAERKERKERAKQEKKRRQRFPDVWERYEDILIAHPYGTIKPEDAWAEAWTDRRGAPVSQDKDVLGHRQSAVTEVGQVLEAAGVTPESRAVDALLTDLFPARGKGDEGPAGTPLRGPSGKPPKGSPEAATTLGGKGKQAPRASSEKGAERPLEEADLKRVRTLADALGDLDKLSVRKVRETVGCRSEYAMRLRDAVKKERGAL</sequence>
<dbReference type="AlphaFoldDB" id="A0A3A9Z091"/>
<evidence type="ECO:0000313" key="4">
    <source>
        <dbReference type="Proteomes" id="UP000272474"/>
    </source>
</evidence>
<feature type="transmembrane region" description="Helical" evidence="2">
    <location>
        <begin position="147"/>
        <end position="166"/>
    </location>
</feature>
<protein>
    <recommendedName>
        <fullName evidence="5">DUF2637 domain-containing protein</fullName>
    </recommendedName>
</protein>
<feature type="transmembrane region" description="Helical" evidence="2">
    <location>
        <begin position="113"/>
        <end position="135"/>
    </location>
</feature>
<evidence type="ECO:0008006" key="5">
    <source>
        <dbReference type="Google" id="ProtNLM"/>
    </source>
</evidence>
<dbReference type="InterPro" id="IPR036259">
    <property type="entry name" value="MFS_trans_sf"/>
</dbReference>
<feature type="transmembrane region" description="Helical" evidence="2">
    <location>
        <begin position="85"/>
        <end position="107"/>
    </location>
</feature>
<dbReference type="OrthoDB" id="4210382at2"/>
<keyword evidence="2" id="KW-1133">Transmembrane helix</keyword>
<organism evidence="3 4">
    <name type="scientific">Streptomyces hoynatensis</name>
    <dbReference type="NCBI Taxonomy" id="1141874"/>
    <lineage>
        <taxon>Bacteria</taxon>
        <taxon>Bacillati</taxon>
        <taxon>Actinomycetota</taxon>
        <taxon>Actinomycetes</taxon>
        <taxon>Kitasatosporales</taxon>
        <taxon>Streptomycetaceae</taxon>
        <taxon>Streptomyces</taxon>
    </lineage>
</organism>
<evidence type="ECO:0000256" key="1">
    <source>
        <dbReference type="SAM" id="MobiDB-lite"/>
    </source>
</evidence>
<feature type="compositionally biased region" description="Basic residues" evidence="1">
    <location>
        <begin position="50"/>
        <end position="75"/>
    </location>
</feature>
<keyword evidence="4" id="KW-1185">Reference proteome</keyword>
<feature type="region of interest" description="Disordered" evidence="1">
    <location>
        <begin position="201"/>
        <end position="221"/>
    </location>
</feature>
<dbReference type="EMBL" id="RBAL01000009">
    <property type="protein sequence ID" value="RKN40787.1"/>
    <property type="molecule type" value="Genomic_DNA"/>
</dbReference>
<feature type="compositionally biased region" description="Basic and acidic residues" evidence="1">
    <location>
        <begin position="1"/>
        <end position="49"/>
    </location>
</feature>
<feature type="compositionally biased region" description="Basic and acidic residues" evidence="1">
    <location>
        <begin position="345"/>
        <end position="358"/>
    </location>
</feature>
<feature type="region of interest" description="Disordered" evidence="1">
    <location>
        <begin position="302"/>
        <end position="358"/>
    </location>
</feature>
<dbReference type="SUPFAM" id="SSF103473">
    <property type="entry name" value="MFS general substrate transporter"/>
    <property type="match status" value="1"/>
</dbReference>